<keyword evidence="2 7" id="KW-0812">Transmembrane</keyword>
<dbReference type="GO" id="GO:0015421">
    <property type="term" value="F:ABC-type oligopeptide transporter activity"/>
    <property type="evidence" value="ECO:0007669"/>
    <property type="project" value="TreeGrafter"/>
</dbReference>
<evidence type="ECO:0000256" key="3">
    <source>
        <dbReference type="ARBA" id="ARBA00022741"/>
    </source>
</evidence>
<evidence type="ECO:0000259" key="8">
    <source>
        <dbReference type="PROSITE" id="PS50893"/>
    </source>
</evidence>
<dbReference type="Proteomes" id="UP000064967">
    <property type="component" value="Chromosome"/>
</dbReference>
<dbReference type="Pfam" id="PF00664">
    <property type="entry name" value="ABC_membrane"/>
    <property type="match status" value="1"/>
</dbReference>
<dbReference type="SMART" id="SM00382">
    <property type="entry name" value="AAA"/>
    <property type="match status" value="1"/>
</dbReference>
<dbReference type="PANTHER" id="PTHR43394:SF1">
    <property type="entry name" value="ATP-BINDING CASSETTE SUB-FAMILY B MEMBER 10, MITOCHONDRIAL"/>
    <property type="match status" value="1"/>
</dbReference>
<dbReference type="PROSITE" id="PS50893">
    <property type="entry name" value="ABC_TRANSPORTER_2"/>
    <property type="match status" value="1"/>
</dbReference>
<evidence type="ECO:0000256" key="4">
    <source>
        <dbReference type="ARBA" id="ARBA00022840"/>
    </source>
</evidence>
<dbReference type="CDD" id="cd07346">
    <property type="entry name" value="ABC_6TM_exporters"/>
    <property type="match status" value="1"/>
</dbReference>
<feature type="transmembrane region" description="Helical" evidence="7">
    <location>
        <begin position="157"/>
        <end position="176"/>
    </location>
</feature>
<dbReference type="EMBL" id="CP012333">
    <property type="protein sequence ID" value="AKU96319.1"/>
    <property type="molecule type" value="Genomic_DNA"/>
</dbReference>
<dbReference type="Gene3D" id="3.40.50.300">
    <property type="entry name" value="P-loop containing nucleotide triphosphate hydrolases"/>
    <property type="match status" value="1"/>
</dbReference>
<sequence length="603" mass="65407">MKVCPDATRLSWHVRRDGMPQSSSHSVLARAASRFFLPHRRRIALILVLALSTSVLAVSEPLLYKLIVDSLGSGFSGITIALLVCLAVALVTREGLAALIEFTVSKIRIALNFDMLKETNDRLHSLPVDHHGGESSGAVLSRIERGVAGSVQAFSEIALHLVPSLAYLALSAIIMVRLEWHLTLVVLAFAPVPALLGAWASHEQIDRERALMSRWVRIFGRLNEVLSGITVIRSFVKEEDEKRRFLSGVHDANAIARRGFSRDARVNATKNATMAVARVCAVALGGCLVARHDISLGTLLAFLGYVGGVFAPVQALTGMYQTVRKGSVALEAVSSILDAQDSVGDCPGARDAEHLRGDVTFENVSFAYRKGPKVLRDVHLRVRAGETVALVGRSGAGKSTLMALLQRLYDPDGGRILLDGVDMRSYKQKSLRSQIGVVMQDGVLFDDTIRDNIAFGRPGASFEEIEEAARAAHAHEFIVKLPQGYDTRVGYGGSLLSGGERQRIAIARALLKDAPILVLDEATSALDAESEDLVREALERLTKGRTTFVIAHRASALVQADRIAFVEGGTIVEAGTHRELVRSRGPYSKLIDRQVRTLEAVSV</sequence>
<feature type="domain" description="ABC transporter" evidence="8">
    <location>
        <begin position="359"/>
        <end position="593"/>
    </location>
</feature>
<dbReference type="InterPro" id="IPR036640">
    <property type="entry name" value="ABC1_TM_sf"/>
</dbReference>
<dbReference type="PROSITE" id="PS50929">
    <property type="entry name" value="ABC_TM1F"/>
    <property type="match status" value="1"/>
</dbReference>
<feature type="domain" description="ABC transmembrane type-1" evidence="9">
    <location>
        <begin position="44"/>
        <end position="325"/>
    </location>
</feature>
<keyword evidence="5 7" id="KW-1133">Transmembrane helix</keyword>
<dbReference type="Pfam" id="PF00005">
    <property type="entry name" value="ABC_tran"/>
    <property type="match status" value="1"/>
</dbReference>
<evidence type="ECO:0000256" key="6">
    <source>
        <dbReference type="ARBA" id="ARBA00023136"/>
    </source>
</evidence>
<dbReference type="AlphaFoldDB" id="A0A0K1PT63"/>
<evidence type="ECO:0000256" key="1">
    <source>
        <dbReference type="ARBA" id="ARBA00004651"/>
    </source>
</evidence>
<evidence type="ECO:0000256" key="5">
    <source>
        <dbReference type="ARBA" id="ARBA00022989"/>
    </source>
</evidence>
<organism evidence="10 11">
    <name type="scientific">Labilithrix luteola</name>
    <dbReference type="NCBI Taxonomy" id="1391654"/>
    <lineage>
        <taxon>Bacteria</taxon>
        <taxon>Pseudomonadati</taxon>
        <taxon>Myxococcota</taxon>
        <taxon>Polyangia</taxon>
        <taxon>Polyangiales</taxon>
        <taxon>Labilitrichaceae</taxon>
        <taxon>Labilithrix</taxon>
    </lineage>
</organism>
<dbReference type="SUPFAM" id="SSF52540">
    <property type="entry name" value="P-loop containing nucleoside triphosphate hydrolases"/>
    <property type="match status" value="1"/>
</dbReference>
<dbReference type="FunFam" id="3.40.50.300:FF:000218">
    <property type="entry name" value="Multidrug ABC transporter ATP-binding protein"/>
    <property type="match status" value="1"/>
</dbReference>
<dbReference type="PANTHER" id="PTHR43394">
    <property type="entry name" value="ATP-DEPENDENT PERMEASE MDL1, MITOCHONDRIAL"/>
    <property type="match status" value="1"/>
</dbReference>
<keyword evidence="3" id="KW-0547">Nucleotide-binding</keyword>
<dbReference type="Gene3D" id="1.20.1560.10">
    <property type="entry name" value="ABC transporter type 1, transmembrane domain"/>
    <property type="match status" value="1"/>
</dbReference>
<dbReference type="GO" id="GO:0005886">
    <property type="term" value="C:plasma membrane"/>
    <property type="evidence" value="ECO:0007669"/>
    <property type="project" value="UniProtKB-SubCell"/>
</dbReference>
<dbReference type="InterPro" id="IPR039421">
    <property type="entry name" value="Type_1_exporter"/>
</dbReference>
<keyword evidence="6 7" id="KW-0472">Membrane</keyword>
<evidence type="ECO:0000259" key="9">
    <source>
        <dbReference type="PROSITE" id="PS50929"/>
    </source>
</evidence>
<evidence type="ECO:0000313" key="10">
    <source>
        <dbReference type="EMBL" id="AKU96319.1"/>
    </source>
</evidence>
<dbReference type="PROSITE" id="PS00211">
    <property type="entry name" value="ABC_TRANSPORTER_1"/>
    <property type="match status" value="1"/>
</dbReference>
<feature type="transmembrane region" description="Helical" evidence="7">
    <location>
        <begin position="182"/>
        <end position="200"/>
    </location>
</feature>
<reference evidence="10 11" key="1">
    <citation type="submission" date="2015-08" db="EMBL/GenBank/DDBJ databases">
        <authorList>
            <person name="Babu N.S."/>
            <person name="Beckwith C.J."/>
            <person name="Beseler K.G."/>
            <person name="Brison A."/>
            <person name="Carone J.V."/>
            <person name="Caskin T.P."/>
            <person name="Diamond M."/>
            <person name="Durham M.E."/>
            <person name="Foxe J.M."/>
            <person name="Go M."/>
            <person name="Henderson B.A."/>
            <person name="Jones I.B."/>
            <person name="McGettigan J.A."/>
            <person name="Micheletti S.J."/>
            <person name="Nasrallah M.E."/>
            <person name="Ortiz D."/>
            <person name="Piller C.R."/>
            <person name="Privatt S.R."/>
            <person name="Schneider S.L."/>
            <person name="Sharp S."/>
            <person name="Smith T.C."/>
            <person name="Stanton J.D."/>
            <person name="Ullery H.E."/>
            <person name="Wilson R.J."/>
            <person name="Serrano M.G."/>
            <person name="Buck G."/>
            <person name="Lee V."/>
            <person name="Wang Y."/>
            <person name="Carvalho R."/>
            <person name="Voegtly L."/>
            <person name="Shi R."/>
            <person name="Duckworth R."/>
            <person name="Johnson A."/>
            <person name="Loviza R."/>
            <person name="Walstead R."/>
            <person name="Shah Z."/>
            <person name="Kiflezghi M."/>
            <person name="Wade K."/>
            <person name="Ball S.L."/>
            <person name="Bradley K.W."/>
            <person name="Asai D.J."/>
            <person name="Bowman C.A."/>
            <person name="Russell D.A."/>
            <person name="Pope W.H."/>
            <person name="Jacobs-Sera D."/>
            <person name="Hendrix R.W."/>
            <person name="Hatfull G.F."/>
        </authorList>
    </citation>
    <scope>NUCLEOTIDE SEQUENCE [LARGE SCALE GENOMIC DNA]</scope>
    <source>
        <strain evidence="10 11">DSM 27648</strain>
    </source>
</reference>
<dbReference type="GO" id="GO:0005524">
    <property type="term" value="F:ATP binding"/>
    <property type="evidence" value="ECO:0007669"/>
    <property type="project" value="UniProtKB-KW"/>
</dbReference>
<dbReference type="STRING" id="1391654.AKJ09_02983"/>
<feature type="transmembrane region" description="Helical" evidence="7">
    <location>
        <begin position="43"/>
        <end position="64"/>
    </location>
</feature>
<protein>
    <submittedName>
        <fullName evidence="10">Lipid A export ATP-binding/permease protein MsbA</fullName>
    </submittedName>
</protein>
<dbReference type="InterPro" id="IPR017871">
    <property type="entry name" value="ABC_transporter-like_CS"/>
</dbReference>
<keyword evidence="4 10" id="KW-0067">ATP-binding</keyword>
<accession>A0A0K1PT63</accession>
<dbReference type="InterPro" id="IPR011527">
    <property type="entry name" value="ABC1_TM_dom"/>
</dbReference>
<dbReference type="SUPFAM" id="SSF90123">
    <property type="entry name" value="ABC transporter transmembrane region"/>
    <property type="match status" value="1"/>
</dbReference>
<evidence type="ECO:0000256" key="2">
    <source>
        <dbReference type="ARBA" id="ARBA00022692"/>
    </source>
</evidence>
<dbReference type="GO" id="GO:0016887">
    <property type="term" value="F:ATP hydrolysis activity"/>
    <property type="evidence" value="ECO:0007669"/>
    <property type="project" value="InterPro"/>
</dbReference>
<dbReference type="KEGG" id="llu:AKJ09_02983"/>
<proteinExistence type="predicted"/>
<dbReference type="InterPro" id="IPR027417">
    <property type="entry name" value="P-loop_NTPase"/>
</dbReference>
<comment type="subcellular location">
    <subcellularLocation>
        <location evidence="1">Cell membrane</location>
        <topology evidence="1">Multi-pass membrane protein</topology>
    </subcellularLocation>
</comment>
<feature type="transmembrane region" description="Helical" evidence="7">
    <location>
        <begin position="70"/>
        <end position="91"/>
    </location>
</feature>
<keyword evidence="11" id="KW-1185">Reference proteome</keyword>
<dbReference type="InterPro" id="IPR003593">
    <property type="entry name" value="AAA+_ATPase"/>
</dbReference>
<evidence type="ECO:0000256" key="7">
    <source>
        <dbReference type="SAM" id="Phobius"/>
    </source>
</evidence>
<evidence type="ECO:0000313" key="11">
    <source>
        <dbReference type="Proteomes" id="UP000064967"/>
    </source>
</evidence>
<dbReference type="PATRIC" id="fig|1391654.3.peg.3018"/>
<name>A0A0K1PT63_9BACT</name>
<gene>
    <name evidence="10" type="ORF">AKJ09_02983</name>
</gene>
<dbReference type="InterPro" id="IPR003439">
    <property type="entry name" value="ABC_transporter-like_ATP-bd"/>
</dbReference>